<protein>
    <submittedName>
        <fullName evidence="1">Uncharacterized protein</fullName>
    </submittedName>
</protein>
<dbReference type="EMBL" id="GGEC01085868">
    <property type="protein sequence ID" value="MBX66352.1"/>
    <property type="molecule type" value="Transcribed_RNA"/>
</dbReference>
<evidence type="ECO:0000313" key="1">
    <source>
        <dbReference type="EMBL" id="MBX66352.1"/>
    </source>
</evidence>
<reference evidence="1" key="1">
    <citation type="submission" date="2018-02" db="EMBL/GenBank/DDBJ databases">
        <title>Rhizophora mucronata_Transcriptome.</title>
        <authorList>
            <person name="Meera S.P."/>
            <person name="Sreeshan A."/>
            <person name="Augustine A."/>
        </authorList>
    </citation>
    <scope>NUCLEOTIDE SEQUENCE</scope>
    <source>
        <tissue evidence="1">Leaf</tissue>
    </source>
</reference>
<accession>A0A2P2QH74</accession>
<dbReference type="AlphaFoldDB" id="A0A2P2QH74"/>
<sequence length="17" mass="1785">MSSLVWKGLSLCSGFAV</sequence>
<proteinExistence type="predicted"/>
<name>A0A2P2QH74_RHIMU</name>
<organism evidence="1">
    <name type="scientific">Rhizophora mucronata</name>
    <name type="common">Asiatic mangrove</name>
    <dbReference type="NCBI Taxonomy" id="61149"/>
    <lineage>
        <taxon>Eukaryota</taxon>
        <taxon>Viridiplantae</taxon>
        <taxon>Streptophyta</taxon>
        <taxon>Embryophyta</taxon>
        <taxon>Tracheophyta</taxon>
        <taxon>Spermatophyta</taxon>
        <taxon>Magnoliopsida</taxon>
        <taxon>eudicotyledons</taxon>
        <taxon>Gunneridae</taxon>
        <taxon>Pentapetalae</taxon>
        <taxon>rosids</taxon>
        <taxon>fabids</taxon>
        <taxon>Malpighiales</taxon>
        <taxon>Rhizophoraceae</taxon>
        <taxon>Rhizophora</taxon>
    </lineage>
</organism>